<dbReference type="InterPro" id="IPR013783">
    <property type="entry name" value="Ig-like_fold"/>
</dbReference>
<evidence type="ECO:0000256" key="3">
    <source>
        <dbReference type="ARBA" id="ARBA00022729"/>
    </source>
</evidence>
<dbReference type="AlphaFoldDB" id="A0A7M4F764"/>
<dbReference type="GO" id="GO:0060097">
    <property type="term" value="P:cytoskeletal rearrangement involved in phagocytosis, engulfment"/>
    <property type="evidence" value="ECO:0007669"/>
    <property type="project" value="TreeGrafter"/>
</dbReference>
<keyword evidence="3 10" id="KW-0732">Signal</keyword>
<reference evidence="12" key="1">
    <citation type="submission" date="2025-08" db="UniProtKB">
        <authorList>
            <consortium name="Ensembl"/>
        </authorList>
    </citation>
    <scope>IDENTIFICATION</scope>
</reference>
<evidence type="ECO:0000256" key="1">
    <source>
        <dbReference type="ARBA" id="ARBA00004479"/>
    </source>
</evidence>
<keyword evidence="7" id="KW-0325">Glycoprotein</keyword>
<dbReference type="PANTHER" id="PTHR46608">
    <property type="entry name" value="T-CELL IMMUNOGLOBULIN AND MUCIN DOMAIN-CONTAINING PROTEIN 4"/>
    <property type="match status" value="1"/>
</dbReference>
<sequence>MSPSLWLHWILIQMWIGECWRLYGVTGQSVRLPCFYHVARASDVSVMCWGRGSCPNSKCNSEIIRTDGMRVVSSKSVRYQLTGHLDMGDVSLTIRNVKEGDRGVYCCRIEVPGWFNDIKRNLE</sequence>
<evidence type="ECO:0000256" key="9">
    <source>
        <dbReference type="ARBA" id="ARBA00038203"/>
    </source>
</evidence>
<dbReference type="Gene3D" id="2.60.40.10">
    <property type="entry name" value="Immunoglobulins"/>
    <property type="match status" value="1"/>
</dbReference>
<dbReference type="GO" id="GO:0043277">
    <property type="term" value="P:apoptotic cell clearance"/>
    <property type="evidence" value="ECO:0007669"/>
    <property type="project" value="TreeGrafter"/>
</dbReference>
<dbReference type="Pfam" id="PF07686">
    <property type="entry name" value="V-set"/>
    <property type="match status" value="1"/>
</dbReference>
<keyword evidence="13" id="KW-1185">Reference proteome</keyword>
<keyword evidence="8" id="KW-0393">Immunoglobulin domain</keyword>
<accession>A0A7M4F764</accession>
<feature type="domain" description="Ig-like" evidence="11">
    <location>
        <begin position="27"/>
        <end position="110"/>
    </location>
</feature>
<evidence type="ECO:0000256" key="6">
    <source>
        <dbReference type="ARBA" id="ARBA00023157"/>
    </source>
</evidence>
<feature type="signal peptide" evidence="10">
    <location>
        <begin position="1"/>
        <end position="21"/>
    </location>
</feature>
<dbReference type="GeneTree" id="ENSGT00940000161609"/>
<reference evidence="12" key="2">
    <citation type="submission" date="2025-09" db="UniProtKB">
        <authorList>
            <consortium name="Ensembl"/>
        </authorList>
    </citation>
    <scope>IDENTIFICATION</scope>
</reference>
<evidence type="ECO:0000313" key="13">
    <source>
        <dbReference type="Proteomes" id="UP000594220"/>
    </source>
</evidence>
<dbReference type="OMA" id="ILHTNGR"/>
<evidence type="ECO:0000256" key="2">
    <source>
        <dbReference type="ARBA" id="ARBA00022692"/>
    </source>
</evidence>
<dbReference type="InterPro" id="IPR007110">
    <property type="entry name" value="Ig-like_dom"/>
</dbReference>
<dbReference type="InterPro" id="IPR013106">
    <property type="entry name" value="Ig_V-set"/>
</dbReference>
<dbReference type="SUPFAM" id="SSF48726">
    <property type="entry name" value="Immunoglobulin"/>
    <property type="match status" value="1"/>
</dbReference>
<keyword evidence="2" id="KW-0812">Transmembrane</keyword>
<dbReference type="GO" id="GO:0001786">
    <property type="term" value="F:phosphatidylserine binding"/>
    <property type="evidence" value="ECO:0007669"/>
    <property type="project" value="TreeGrafter"/>
</dbReference>
<dbReference type="FunFam" id="2.60.40.10:FF:000774">
    <property type="entry name" value="Hepatitis A virus cellular receptor 1"/>
    <property type="match status" value="1"/>
</dbReference>
<evidence type="ECO:0000256" key="4">
    <source>
        <dbReference type="ARBA" id="ARBA00022989"/>
    </source>
</evidence>
<dbReference type="PROSITE" id="PS50835">
    <property type="entry name" value="IG_LIKE"/>
    <property type="match status" value="1"/>
</dbReference>
<protein>
    <recommendedName>
        <fullName evidence="11">Ig-like domain-containing protein</fullName>
    </recommendedName>
</protein>
<comment type="similarity">
    <text evidence="9">Belongs to the immunoglobulin superfamily. TIM family.</text>
</comment>
<keyword evidence="5" id="KW-0472">Membrane</keyword>
<name>A0A7M4F764_CROPO</name>
<dbReference type="InterPro" id="IPR036179">
    <property type="entry name" value="Ig-like_dom_sf"/>
</dbReference>
<evidence type="ECO:0000256" key="7">
    <source>
        <dbReference type="ARBA" id="ARBA00023180"/>
    </source>
</evidence>
<organism evidence="12 13">
    <name type="scientific">Crocodylus porosus</name>
    <name type="common">Saltwater crocodile</name>
    <name type="synonym">Estuarine crocodile</name>
    <dbReference type="NCBI Taxonomy" id="8502"/>
    <lineage>
        <taxon>Eukaryota</taxon>
        <taxon>Metazoa</taxon>
        <taxon>Chordata</taxon>
        <taxon>Craniata</taxon>
        <taxon>Vertebrata</taxon>
        <taxon>Euteleostomi</taxon>
        <taxon>Archelosauria</taxon>
        <taxon>Archosauria</taxon>
        <taxon>Crocodylia</taxon>
        <taxon>Longirostres</taxon>
        <taxon>Crocodylidae</taxon>
        <taxon>Crocodylus</taxon>
    </lineage>
</organism>
<dbReference type="Ensembl" id="ENSCPRT00005022119.1">
    <property type="protein sequence ID" value="ENSCPRP00005018889.1"/>
    <property type="gene ID" value="ENSCPRG00005013221.1"/>
</dbReference>
<dbReference type="Proteomes" id="UP000594220">
    <property type="component" value="Unplaced"/>
</dbReference>
<feature type="chain" id="PRO_5029887940" description="Ig-like domain-containing protein" evidence="10">
    <location>
        <begin position="22"/>
        <end position="123"/>
    </location>
</feature>
<comment type="subcellular location">
    <subcellularLocation>
        <location evidence="1">Membrane</location>
        <topology evidence="1">Single-pass type I membrane protein</topology>
    </subcellularLocation>
</comment>
<evidence type="ECO:0000259" key="11">
    <source>
        <dbReference type="PROSITE" id="PS50835"/>
    </source>
</evidence>
<evidence type="ECO:0000256" key="5">
    <source>
        <dbReference type="ARBA" id="ARBA00023136"/>
    </source>
</evidence>
<dbReference type="GO" id="GO:0016020">
    <property type="term" value="C:membrane"/>
    <property type="evidence" value="ECO:0007669"/>
    <property type="project" value="UniProtKB-SubCell"/>
</dbReference>
<keyword evidence="4" id="KW-1133">Transmembrane helix</keyword>
<dbReference type="PANTHER" id="PTHR46608:SF3">
    <property type="entry name" value="T-CELL IMMUNOGLOBULIN AND MUCIN DOMAIN-CONTAINING PROTEIN 4"/>
    <property type="match status" value="1"/>
</dbReference>
<evidence type="ECO:0000256" key="8">
    <source>
        <dbReference type="ARBA" id="ARBA00023319"/>
    </source>
</evidence>
<evidence type="ECO:0000313" key="12">
    <source>
        <dbReference type="Ensembl" id="ENSCPRP00005018889.1"/>
    </source>
</evidence>
<proteinExistence type="inferred from homology"/>
<evidence type="ECO:0000256" key="10">
    <source>
        <dbReference type="SAM" id="SignalP"/>
    </source>
</evidence>
<keyword evidence="6" id="KW-1015">Disulfide bond</keyword>